<evidence type="ECO:0000256" key="4">
    <source>
        <dbReference type="ARBA" id="ARBA00022475"/>
    </source>
</evidence>
<protein>
    <submittedName>
        <fullName evidence="12">Type II secretion system F family protein</fullName>
    </submittedName>
</protein>
<feature type="domain" description="Type II secretion system protein GspF" evidence="11">
    <location>
        <begin position="72"/>
        <end position="195"/>
    </location>
</feature>
<evidence type="ECO:0000313" key="13">
    <source>
        <dbReference type="Proteomes" id="UP001501565"/>
    </source>
</evidence>
<dbReference type="PANTHER" id="PTHR30012:SF7">
    <property type="entry name" value="PROTEIN TRANSPORT PROTEIN HOFC HOMOLOG"/>
    <property type="match status" value="1"/>
</dbReference>
<feature type="domain" description="Type II secretion system protein GspF" evidence="11">
    <location>
        <begin position="276"/>
        <end position="398"/>
    </location>
</feature>
<gene>
    <name evidence="12" type="ORF">GCM10022277_00910</name>
</gene>
<comment type="caution">
    <text evidence="12">The sequence shown here is derived from an EMBL/GenBank/DDBJ whole genome shotgun (WGS) entry which is preliminary data.</text>
</comment>
<keyword evidence="7 10" id="KW-1133">Transmembrane helix</keyword>
<comment type="similarity">
    <text evidence="2 9">Belongs to the GSP F family.</text>
</comment>
<evidence type="ECO:0000256" key="3">
    <source>
        <dbReference type="ARBA" id="ARBA00022448"/>
    </source>
</evidence>
<keyword evidence="8 10" id="KW-0472">Membrane</keyword>
<keyword evidence="3 9" id="KW-0813">Transport</keyword>
<dbReference type="InterPro" id="IPR018076">
    <property type="entry name" value="T2SS_GspF_dom"/>
</dbReference>
<dbReference type="PANTHER" id="PTHR30012">
    <property type="entry name" value="GENERAL SECRETION PATHWAY PROTEIN"/>
    <property type="match status" value="1"/>
</dbReference>
<evidence type="ECO:0000256" key="10">
    <source>
        <dbReference type="SAM" id="Phobius"/>
    </source>
</evidence>
<organism evidence="12 13">
    <name type="scientific">Litoribacillus peritrichatus</name>
    <dbReference type="NCBI Taxonomy" id="718191"/>
    <lineage>
        <taxon>Bacteria</taxon>
        <taxon>Pseudomonadati</taxon>
        <taxon>Pseudomonadota</taxon>
        <taxon>Gammaproteobacteria</taxon>
        <taxon>Oceanospirillales</taxon>
        <taxon>Oceanospirillaceae</taxon>
        <taxon>Litoribacillus</taxon>
    </lineage>
</organism>
<reference evidence="13" key="1">
    <citation type="journal article" date="2019" name="Int. J. Syst. Evol. Microbiol.">
        <title>The Global Catalogue of Microorganisms (GCM) 10K type strain sequencing project: providing services to taxonomists for standard genome sequencing and annotation.</title>
        <authorList>
            <consortium name="The Broad Institute Genomics Platform"/>
            <consortium name="The Broad Institute Genome Sequencing Center for Infectious Disease"/>
            <person name="Wu L."/>
            <person name="Ma J."/>
        </authorList>
    </citation>
    <scope>NUCLEOTIDE SEQUENCE [LARGE SCALE GENOMIC DNA]</scope>
    <source>
        <strain evidence="13">JCM 17551</strain>
    </source>
</reference>
<feature type="transmembrane region" description="Helical" evidence="10">
    <location>
        <begin position="224"/>
        <end position="244"/>
    </location>
</feature>
<dbReference type="Gene3D" id="1.20.81.30">
    <property type="entry name" value="Type II secretion system (T2SS), domain F"/>
    <property type="match status" value="2"/>
</dbReference>
<proteinExistence type="inferred from homology"/>
<dbReference type="Proteomes" id="UP001501565">
    <property type="component" value="Unassembled WGS sequence"/>
</dbReference>
<dbReference type="InterPro" id="IPR042094">
    <property type="entry name" value="T2SS_GspF_sf"/>
</dbReference>
<feature type="transmembrane region" description="Helical" evidence="10">
    <location>
        <begin position="379"/>
        <end position="399"/>
    </location>
</feature>
<dbReference type="Pfam" id="PF00482">
    <property type="entry name" value="T2SSF"/>
    <property type="match status" value="2"/>
</dbReference>
<evidence type="ECO:0000256" key="5">
    <source>
        <dbReference type="ARBA" id="ARBA00022519"/>
    </source>
</evidence>
<name>A0ABP7LWN4_9GAMM</name>
<evidence type="ECO:0000256" key="1">
    <source>
        <dbReference type="ARBA" id="ARBA00004429"/>
    </source>
</evidence>
<keyword evidence="13" id="KW-1185">Reference proteome</keyword>
<evidence type="ECO:0000256" key="2">
    <source>
        <dbReference type="ARBA" id="ARBA00005745"/>
    </source>
</evidence>
<evidence type="ECO:0000256" key="8">
    <source>
        <dbReference type="ARBA" id="ARBA00023136"/>
    </source>
</evidence>
<sequence>MAQKQQEKKKFIWEGKDRSGKIKKGDMSALSSALVKTQLRSQGISPTKVVQERKSLLGGKGKSIKPMDISIFTRQLAVMMKAGVPLVQSFDIVSEGLANESMKELVLKIKTEVEGGSSFAYAIKQHPLYFDDLFCSLVESGEQSGALETMLDRIATYKEKTEALKAKLKKALNYPIAVLVIAAVVTGILLIKVVPQFESVFAGFGAELPAFTQMVINLSEFMQAWWFIILISIIAIGYSFSQVLKRSEKARNQLDRILLKAPVVGKITYDSSVARYCRTLSTTFAAGVPLVEALDSVSGAAGNVVFTNAINKIKEDVSSGTQLNHSMKQSGLFPPMCLQMVAIGEESGALDEMLDKVATHFEAEVDNAVDGLTSLMEPIIMSVLGVLVGGLIIAMYLPIFQLGKTIG</sequence>
<evidence type="ECO:0000256" key="9">
    <source>
        <dbReference type="RuleBase" id="RU003923"/>
    </source>
</evidence>
<dbReference type="PRINTS" id="PR00812">
    <property type="entry name" value="BCTERIALGSPF"/>
</dbReference>
<dbReference type="EMBL" id="BAABBN010000002">
    <property type="protein sequence ID" value="GAA3910037.1"/>
    <property type="molecule type" value="Genomic_DNA"/>
</dbReference>
<evidence type="ECO:0000313" key="12">
    <source>
        <dbReference type="EMBL" id="GAA3910037.1"/>
    </source>
</evidence>
<evidence type="ECO:0000256" key="6">
    <source>
        <dbReference type="ARBA" id="ARBA00022692"/>
    </source>
</evidence>
<dbReference type="PROSITE" id="PS00874">
    <property type="entry name" value="T2SP_F"/>
    <property type="match status" value="1"/>
</dbReference>
<dbReference type="RefSeq" id="WP_344794327.1">
    <property type="nucleotide sequence ID" value="NZ_BAABBN010000002.1"/>
</dbReference>
<evidence type="ECO:0000256" key="7">
    <source>
        <dbReference type="ARBA" id="ARBA00022989"/>
    </source>
</evidence>
<keyword evidence="6 9" id="KW-0812">Transmembrane</keyword>
<evidence type="ECO:0000259" key="11">
    <source>
        <dbReference type="Pfam" id="PF00482"/>
    </source>
</evidence>
<keyword evidence="5" id="KW-0997">Cell inner membrane</keyword>
<dbReference type="InterPro" id="IPR003004">
    <property type="entry name" value="GspF/PilC"/>
</dbReference>
<keyword evidence="4" id="KW-1003">Cell membrane</keyword>
<accession>A0ABP7LWN4</accession>
<comment type="subcellular location">
    <subcellularLocation>
        <location evidence="1 9">Cell inner membrane</location>
        <topology evidence="1 9">Multi-pass membrane protein</topology>
    </subcellularLocation>
</comment>
<feature type="transmembrane region" description="Helical" evidence="10">
    <location>
        <begin position="171"/>
        <end position="191"/>
    </location>
</feature>
<dbReference type="InterPro" id="IPR001992">
    <property type="entry name" value="T2SS_GspF/T4SS_PilC_CS"/>
</dbReference>